<keyword evidence="1" id="KW-0472">Membrane</keyword>
<proteinExistence type="predicted"/>
<feature type="transmembrane region" description="Helical" evidence="1">
    <location>
        <begin position="28"/>
        <end position="49"/>
    </location>
</feature>
<comment type="caution">
    <text evidence="2">The sequence shown here is derived from an EMBL/GenBank/DDBJ whole genome shotgun (WGS) entry which is preliminary data.</text>
</comment>
<dbReference type="InterPro" id="IPR025489">
    <property type="entry name" value="DUF4381"/>
</dbReference>
<dbReference type="AlphaFoldDB" id="A0A1E5IYT1"/>
<evidence type="ECO:0000313" key="2">
    <source>
        <dbReference type="EMBL" id="OEG75298.1"/>
    </source>
</evidence>
<dbReference type="Pfam" id="PF14316">
    <property type="entry name" value="DUF4381"/>
    <property type="match status" value="1"/>
</dbReference>
<protein>
    <recommendedName>
        <fullName evidence="4">DUF4381 domain-containing protein</fullName>
    </recommendedName>
</protein>
<dbReference type="OrthoDB" id="283083at2"/>
<dbReference type="STRING" id="23.BEL05_08795"/>
<evidence type="ECO:0000313" key="3">
    <source>
        <dbReference type="Proteomes" id="UP000095230"/>
    </source>
</evidence>
<organism evidence="2 3">
    <name type="scientific">Shewanella colwelliana</name>
    <name type="common">Alteromonas colwelliana</name>
    <dbReference type="NCBI Taxonomy" id="23"/>
    <lineage>
        <taxon>Bacteria</taxon>
        <taxon>Pseudomonadati</taxon>
        <taxon>Pseudomonadota</taxon>
        <taxon>Gammaproteobacteria</taxon>
        <taxon>Alteromonadales</taxon>
        <taxon>Shewanellaceae</taxon>
        <taxon>Shewanella</taxon>
    </lineage>
</organism>
<sequence>MQTATPPTLASMQDIQTPPDIGNWPLAYGYWLVILIAITLIILVCFGLIKRHKQRAIKRAAINELAQLKLDDRQFASHVNALLKRCAMSHGTREQFAHLDGEPWFTWLNSKTAAPDTTLTSLLAKRYQPMPLSQDEAQQLHDAAKRWLQQALPLKTLKGDTAC</sequence>
<gene>
    <name evidence="2" type="ORF">BEL05_08795</name>
</gene>
<keyword evidence="1" id="KW-1133">Transmembrane helix</keyword>
<accession>A0A1E5IYT1</accession>
<dbReference type="RefSeq" id="WP_069670257.1">
    <property type="nucleotide sequence ID" value="NZ_JBNNIT010000008.1"/>
</dbReference>
<evidence type="ECO:0008006" key="4">
    <source>
        <dbReference type="Google" id="ProtNLM"/>
    </source>
</evidence>
<reference evidence="2 3" key="1">
    <citation type="submission" date="2016-07" db="EMBL/GenBank/DDBJ databases">
        <title>Whole-genome of two Shewanella species isolated from a digestive organ of sea cucumber Apostichopus japonicus Selenka 1867.</title>
        <authorList>
            <person name="Hong H.-H."/>
            <person name="Choi H."/>
            <person name="Cheon S."/>
            <person name="Oh J.-S."/>
            <person name="Lee H.-G."/>
            <person name="Park C."/>
        </authorList>
    </citation>
    <scope>NUCLEOTIDE SEQUENCE [LARGE SCALE GENOMIC DNA]</scope>
    <source>
        <strain evidence="2 3">CSB03KR</strain>
    </source>
</reference>
<evidence type="ECO:0000256" key="1">
    <source>
        <dbReference type="SAM" id="Phobius"/>
    </source>
</evidence>
<name>A0A1E5IYT1_SHECO</name>
<keyword evidence="1" id="KW-0812">Transmembrane</keyword>
<dbReference type="Proteomes" id="UP000095230">
    <property type="component" value="Unassembled WGS sequence"/>
</dbReference>
<dbReference type="EMBL" id="MCBT01000009">
    <property type="protein sequence ID" value="OEG75298.1"/>
    <property type="molecule type" value="Genomic_DNA"/>
</dbReference>